<reference evidence="3" key="1">
    <citation type="submission" date="2016-04" db="EMBL/GenBank/DDBJ databases">
        <title>Complete Genome Sequences of Twelve Strains of a Stable Defined Moderately Diverse Mouse Microbiota 2 (sDMDMm2).</title>
        <authorList>
            <person name="Uchimura Y."/>
            <person name="Wyss M."/>
            <person name="Brugiroux S."/>
            <person name="Limenitakis J.P."/>
            <person name="Stecher B."/>
            <person name="McCoy K.D."/>
            <person name="Macpherson A.J."/>
        </authorList>
    </citation>
    <scope>NUCLEOTIDE SEQUENCE [LARGE SCALE GENOMIC DNA]</scope>
    <source>
        <strain evidence="3">YL27</strain>
    </source>
</reference>
<keyword evidence="1" id="KW-0472">Membrane</keyword>
<keyword evidence="1" id="KW-1133">Transmembrane helix</keyword>
<dbReference type="Proteomes" id="UP000186351">
    <property type="component" value="Chromosome"/>
</dbReference>
<organism evidence="2 3">
    <name type="scientific">Muribaculum intestinale</name>
    <dbReference type="NCBI Taxonomy" id="1796646"/>
    <lineage>
        <taxon>Bacteria</taxon>
        <taxon>Pseudomonadati</taxon>
        <taxon>Bacteroidota</taxon>
        <taxon>Bacteroidia</taxon>
        <taxon>Bacteroidales</taxon>
        <taxon>Muribaculaceae</taxon>
        <taxon>Muribaculum</taxon>
    </lineage>
</organism>
<dbReference type="KEGG" id="pary:A4V02_13340"/>
<dbReference type="GeneID" id="65537858"/>
<evidence type="ECO:0000256" key="1">
    <source>
        <dbReference type="SAM" id="Phobius"/>
    </source>
</evidence>
<feature type="transmembrane region" description="Helical" evidence="1">
    <location>
        <begin position="79"/>
        <end position="98"/>
    </location>
</feature>
<accession>A0A1Z2XFT7</accession>
<dbReference type="STRING" id="1796646.A4V02_13340"/>
<accession>A0A1B1SCU0</accession>
<keyword evidence="3" id="KW-1185">Reference proteome</keyword>
<dbReference type="AlphaFoldDB" id="A0A1B1SCU0"/>
<sequence>MRDDRFEYFLNAVHYCIWRGDIRVRLFFDKIMGGFLLVFVTIFLSKKYKARLYAHVVNHEKETYDYFYNKKTGFHINWAHYRVIVFYLCYSACISFLLEGILFRVFGLISPIIFGIILISPIWLFYIPANKVVFSDDRYLKYFKEFEKMDKSWHRKWVMITWAFCVGGILAFFGGIIALFAIAIGWSNVHLPFL</sequence>
<keyword evidence="1" id="KW-0812">Transmembrane</keyword>
<dbReference type="OrthoDB" id="1071897at2"/>
<name>A0A1B1SCU0_9BACT</name>
<dbReference type="RefSeq" id="WP_068961882.1">
    <property type="nucleotide sequence ID" value="NZ_CAJTCT010000010.1"/>
</dbReference>
<feature type="transmembrane region" description="Helical" evidence="1">
    <location>
        <begin position="157"/>
        <end position="186"/>
    </location>
</feature>
<proteinExistence type="predicted"/>
<feature type="transmembrane region" description="Helical" evidence="1">
    <location>
        <begin position="27"/>
        <end position="45"/>
    </location>
</feature>
<gene>
    <name evidence="2" type="ORF">A4V02_13340</name>
</gene>
<dbReference type="EMBL" id="CP015402">
    <property type="protein sequence ID" value="ANU64606.1"/>
    <property type="molecule type" value="Genomic_DNA"/>
</dbReference>
<protein>
    <submittedName>
        <fullName evidence="2">Uncharacterized protein</fullName>
    </submittedName>
</protein>
<evidence type="ECO:0000313" key="3">
    <source>
        <dbReference type="Proteomes" id="UP000186351"/>
    </source>
</evidence>
<evidence type="ECO:0000313" key="2">
    <source>
        <dbReference type="EMBL" id="ANU64606.1"/>
    </source>
</evidence>
<feature type="transmembrane region" description="Helical" evidence="1">
    <location>
        <begin position="104"/>
        <end position="126"/>
    </location>
</feature>